<gene>
    <name evidence="1" type="ORF">A1O9_11304</name>
</gene>
<evidence type="ECO:0000313" key="1">
    <source>
        <dbReference type="EMBL" id="KEF52462.1"/>
    </source>
</evidence>
<sequence>MSGIEILGIAASVLQIADLGGILSVDFPSSYIPSLERLKDIAATGAVLQQLASVLEKDEKLRLCSDQAIEITKGLVADCKQIFSELDDALDNRTTGNKYISAWKDRLKFPCIELQIDLLQSNLERLKSSLVVMLNVLVYAEQLRK</sequence>
<dbReference type="PANTHER" id="PTHR36167">
    <property type="entry name" value="C2H2 FINGER DOMAIN TRANSCRIPTION FACTOR (EUROFUNG)-RELATED"/>
    <property type="match status" value="1"/>
</dbReference>
<protein>
    <recommendedName>
        <fullName evidence="3">Fungal N-terminal domain-containing protein</fullName>
    </recommendedName>
</protein>
<dbReference type="HOGENOM" id="CLU_1786842_0_0_1"/>
<dbReference type="STRING" id="1182545.A0A072NYH3"/>
<reference evidence="1 2" key="1">
    <citation type="submission" date="2013-03" db="EMBL/GenBank/DDBJ databases">
        <title>The Genome Sequence of Exophiala aquamarina CBS 119918.</title>
        <authorList>
            <consortium name="The Broad Institute Genomics Platform"/>
            <person name="Cuomo C."/>
            <person name="de Hoog S."/>
            <person name="Gorbushina A."/>
            <person name="Walker B."/>
            <person name="Young S.K."/>
            <person name="Zeng Q."/>
            <person name="Gargeya S."/>
            <person name="Fitzgerald M."/>
            <person name="Haas B."/>
            <person name="Abouelleil A."/>
            <person name="Allen A.W."/>
            <person name="Alvarado L."/>
            <person name="Arachchi H.M."/>
            <person name="Berlin A.M."/>
            <person name="Chapman S.B."/>
            <person name="Gainer-Dewar J."/>
            <person name="Goldberg J."/>
            <person name="Griggs A."/>
            <person name="Gujja S."/>
            <person name="Hansen M."/>
            <person name="Howarth C."/>
            <person name="Imamovic A."/>
            <person name="Ireland A."/>
            <person name="Larimer J."/>
            <person name="McCowan C."/>
            <person name="Murphy C."/>
            <person name="Pearson M."/>
            <person name="Poon T.W."/>
            <person name="Priest M."/>
            <person name="Roberts A."/>
            <person name="Saif S."/>
            <person name="Shea T."/>
            <person name="Sisk P."/>
            <person name="Sykes S."/>
            <person name="Wortman J."/>
            <person name="Nusbaum C."/>
            <person name="Birren B."/>
        </authorList>
    </citation>
    <scope>NUCLEOTIDE SEQUENCE [LARGE SCALE GENOMIC DNA]</scope>
    <source>
        <strain evidence="1 2">CBS 119918</strain>
    </source>
</reference>
<evidence type="ECO:0000313" key="2">
    <source>
        <dbReference type="Proteomes" id="UP000027920"/>
    </source>
</evidence>
<name>A0A072NYH3_9EURO</name>
<dbReference type="AlphaFoldDB" id="A0A072NYH3"/>
<organism evidence="1 2">
    <name type="scientific">Exophiala aquamarina CBS 119918</name>
    <dbReference type="NCBI Taxonomy" id="1182545"/>
    <lineage>
        <taxon>Eukaryota</taxon>
        <taxon>Fungi</taxon>
        <taxon>Dikarya</taxon>
        <taxon>Ascomycota</taxon>
        <taxon>Pezizomycotina</taxon>
        <taxon>Eurotiomycetes</taxon>
        <taxon>Chaetothyriomycetidae</taxon>
        <taxon>Chaetothyriales</taxon>
        <taxon>Herpotrichiellaceae</taxon>
        <taxon>Exophiala</taxon>
    </lineage>
</organism>
<dbReference type="GO" id="GO:0006355">
    <property type="term" value="P:regulation of DNA-templated transcription"/>
    <property type="evidence" value="ECO:0007669"/>
    <property type="project" value="InterPro"/>
</dbReference>
<comment type="caution">
    <text evidence="1">The sequence shown here is derived from an EMBL/GenBank/DDBJ whole genome shotgun (WGS) entry which is preliminary data.</text>
</comment>
<dbReference type="Proteomes" id="UP000027920">
    <property type="component" value="Unassembled WGS sequence"/>
</dbReference>
<proteinExistence type="predicted"/>
<dbReference type="VEuPathDB" id="FungiDB:A1O9_11304"/>
<keyword evidence="2" id="KW-1185">Reference proteome</keyword>
<dbReference type="PANTHER" id="PTHR36167:SF4">
    <property type="entry name" value="FUNGAL N-TERMINAL DOMAIN-CONTAINING PROTEIN"/>
    <property type="match status" value="1"/>
</dbReference>
<dbReference type="RefSeq" id="XP_013255052.1">
    <property type="nucleotide sequence ID" value="XM_013399598.1"/>
</dbReference>
<dbReference type="EMBL" id="AMGV01000017">
    <property type="protein sequence ID" value="KEF52462.1"/>
    <property type="molecule type" value="Genomic_DNA"/>
</dbReference>
<accession>A0A072NYH3</accession>
<dbReference type="GeneID" id="25286203"/>
<dbReference type="InterPro" id="IPR039327">
    <property type="entry name" value="CON7-like"/>
</dbReference>
<dbReference type="OrthoDB" id="5431013at2759"/>
<evidence type="ECO:0008006" key="3">
    <source>
        <dbReference type="Google" id="ProtNLM"/>
    </source>
</evidence>